<dbReference type="PANTHER" id="PTHR30474">
    <property type="entry name" value="CELL CYCLE PROTEIN"/>
    <property type="match status" value="1"/>
</dbReference>
<keyword evidence="5 10" id="KW-1133">Transmembrane helix</keyword>
<comment type="pathway">
    <text evidence="2">Cell wall biogenesis; peptidoglycan biosynthesis.</text>
</comment>
<keyword evidence="3 10" id="KW-0812">Transmembrane</keyword>
<evidence type="ECO:0000256" key="5">
    <source>
        <dbReference type="ARBA" id="ARBA00022989"/>
    </source>
</evidence>
<evidence type="ECO:0000256" key="6">
    <source>
        <dbReference type="ARBA" id="ARBA00023136"/>
    </source>
</evidence>
<feature type="transmembrane region" description="Helical" evidence="10">
    <location>
        <begin position="269"/>
        <end position="288"/>
    </location>
</feature>
<feature type="region of interest" description="Disordered" evidence="9">
    <location>
        <begin position="455"/>
        <end position="508"/>
    </location>
</feature>
<dbReference type="EC" id="2.4.99.28" evidence="7"/>
<feature type="transmembrane region" description="Helical" evidence="10">
    <location>
        <begin position="391"/>
        <end position="412"/>
    </location>
</feature>
<comment type="subcellular location">
    <subcellularLocation>
        <location evidence="1">Membrane</location>
        <topology evidence="1">Multi-pass membrane protein</topology>
    </subcellularLocation>
</comment>
<feature type="transmembrane region" description="Helical" evidence="10">
    <location>
        <begin position="59"/>
        <end position="77"/>
    </location>
</feature>
<dbReference type="GO" id="GO:0051301">
    <property type="term" value="P:cell division"/>
    <property type="evidence" value="ECO:0007669"/>
    <property type="project" value="InterPro"/>
</dbReference>
<dbReference type="GeneID" id="61262416"/>
<sequence>MTAAPSPRAGEDPDSGTPSRPPRPRRLIELLLLVLSWVIGIGGMCLVDLELAESLDHRIVSAAVVLVVGSLVIHVILRAKAKYADPFILPIAVALNGIGLALIYRVGLTTSAKVIGSQTVWSGLGMVVCAGTVWFLTDHRVLRRITYICLAASVVLLLLPLVPGLGQEINGARIWISLGGRTFQPGEIAKITLAVFFAGYLSANRDLLLLAGRRIGPVRLPRFRDFAPMLVAWLVSIGVLVMQHDLGSAILFFGLFLVMLYLATNSLTWVGIGLVLVAVGGVFAYRTMGHVTVRIDSWVHAFDPEVYNREFGGSSQVVQGLFGLASGGLFGRGLGNGRPDLVPFANSDMIVSLIGEELGLLGLGAVLMLFFLLATRGLRAALGTPDTFGKLLAAGLSAVMVLQLFVVVGGVSRLIPLTGLTTPFMSAGGSSLLANWVIVGLLLAISHSARAPRVVDDAAEPTSEEPGRPAAPAEELGATAAISHLGRSRADSHGAAPTTSPQPDGDRR</sequence>
<keyword evidence="6 10" id="KW-0472">Membrane</keyword>
<dbReference type="KEGG" id="rkr:I6G21_03440"/>
<name>A0A7T3FAL6_9MICC</name>
<evidence type="ECO:0000313" key="11">
    <source>
        <dbReference type="EMBL" id="QPT54621.1"/>
    </source>
</evidence>
<feature type="compositionally biased region" description="Low complexity" evidence="9">
    <location>
        <begin position="468"/>
        <end position="481"/>
    </location>
</feature>
<evidence type="ECO:0000256" key="3">
    <source>
        <dbReference type="ARBA" id="ARBA00022692"/>
    </source>
</evidence>
<dbReference type="RefSeq" id="WP_129358008.1">
    <property type="nucleotide sequence ID" value="NZ_CP065738.1"/>
</dbReference>
<evidence type="ECO:0000256" key="10">
    <source>
        <dbReference type="SAM" id="Phobius"/>
    </source>
</evidence>
<keyword evidence="4" id="KW-0133">Cell shape</keyword>
<dbReference type="GO" id="GO:0015648">
    <property type="term" value="F:lipid-linked peptidoglycan transporter activity"/>
    <property type="evidence" value="ECO:0007669"/>
    <property type="project" value="TreeGrafter"/>
</dbReference>
<dbReference type="InterPro" id="IPR018365">
    <property type="entry name" value="Cell_cycle_FtsW-rel_CS"/>
</dbReference>
<dbReference type="InterPro" id="IPR001182">
    <property type="entry name" value="FtsW/RodA"/>
</dbReference>
<proteinExistence type="predicted"/>
<comment type="catalytic activity">
    <reaction evidence="8">
        <text>[GlcNAc-(1-&gt;4)-Mur2Ac(oyl-L-Ala-gamma-D-Glu-L-Lys-D-Ala-D-Ala)](n)-di-trans,octa-cis-undecaprenyl diphosphate + beta-D-GlcNAc-(1-&gt;4)-Mur2Ac(oyl-L-Ala-gamma-D-Glu-L-Lys-D-Ala-D-Ala)-di-trans,octa-cis-undecaprenyl diphosphate = [GlcNAc-(1-&gt;4)-Mur2Ac(oyl-L-Ala-gamma-D-Glu-L-Lys-D-Ala-D-Ala)](n+1)-di-trans,octa-cis-undecaprenyl diphosphate + di-trans,octa-cis-undecaprenyl diphosphate + H(+)</text>
        <dbReference type="Rhea" id="RHEA:23708"/>
        <dbReference type="Rhea" id="RHEA-COMP:9602"/>
        <dbReference type="Rhea" id="RHEA-COMP:9603"/>
        <dbReference type="ChEBI" id="CHEBI:15378"/>
        <dbReference type="ChEBI" id="CHEBI:58405"/>
        <dbReference type="ChEBI" id="CHEBI:60033"/>
        <dbReference type="ChEBI" id="CHEBI:78435"/>
        <dbReference type="EC" id="2.4.99.28"/>
    </reaction>
</comment>
<evidence type="ECO:0000256" key="1">
    <source>
        <dbReference type="ARBA" id="ARBA00004141"/>
    </source>
</evidence>
<dbReference type="Pfam" id="PF01098">
    <property type="entry name" value="FTSW_RODA_SPOVE"/>
    <property type="match status" value="1"/>
</dbReference>
<evidence type="ECO:0000313" key="12">
    <source>
        <dbReference type="Proteomes" id="UP000594975"/>
    </source>
</evidence>
<dbReference type="GO" id="GO:0008955">
    <property type="term" value="F:peptidoglycan glycosyltransferase activity"/>
    <property type="evidence" value="ECO:0007669"/>
    <property type="project" value="UniProtKB-EC"/>
</dbReference>
<dbReference type="AlphaFoldDB" id="A0A7T3FAL6"/>
<evidence type="ECO:0000256" key="2">
    <source>
        <dbReference type="ARBA" id="ARBA00004752"/>
    </source>
</evidence>
<dbReference type="GO" id="GO:0032153">
    <property type="term" value="C:cell division site"/>
    <property type="evidence" value="ECO:0007669"/>
    <property type="project" value="TreeGrafter"/>
</dbReference>
<feature type="transmembrane region" description="Helical" evidence="10">
    <location>
        <begin position="358"/>
        <end position="379"/>
    </location>
</feature>
<dbReference type="EMBL" id="CP065738">
    <property type="protein sequence ID" value="QPT54621.1"/>
    <property type="molecule type" value="Genomic_DNA"/>
</dbReference>
<feature type="transmembrane region" description="Helical" evidence="10">
    <location>
        <begin position="89"/>
        <end position="107"/>
    </location>
</feature>
<evidence type="ECO:0000256" key="9">
    <source>
        <dbReference type="SAM" id="MobiDB-lite"/>
    </source>
</evidence>
<protein>
    <recommendedName>
        <fullName evidence="7">peptidoglycan glycosyltransferase</fullName>
        <ecNumber evidence="7">2.4.99.28</ecNumber>
    </recommendedName>
</protein>
<dbReference type="Proteomes" id="UP000594975">
    <property type="component" value="Chromosome"/>
</dbReference>
<feature type="transmembrane region" description="Helical" evidence="10">
    <location>
        <begin position="27"/>
        <end position="47"/>
    </location>
</feature>
<feature type="transmembrane region" description="Helical" evidence="10">
    <location>
        <begin position="424"/>
        <end position="445"/>
    </location>
</feature>
<feature type="region of interest" description="Disordered" evidence="9">
    <location>
        <begin position="1"/>
        <end position="22"/>
    </location>
</feature>
<dbReference type="GO" id="GO:0005886">
    <property type="term" value="C:plasma membrane"/>
    <property type="evidence" value="ECO:0007669"/>
    <property type="project" value="TreeGrafter"/>
</dbReference>
<feature type="transmembrane region" description="Helical" evidence="10">
    <location>
        <begin position="144"/>
        <end position="162"/>
    </location>
</feature>
<organism evidence="11 12">
    <name type="scientific">Rothia kristinae</name>
    <dbReference type="NCBI Taxonomy" id="37923"/>
    <lineage>
        <taxon>Bacteria</taxon>
        <taxon>Bacillati</taxon>
        <taxon>Actinomycetota</taxon>
        <taxon>Actinomycetes</taxon>
        <taxon>Micrococcales</taxon>
        <taxon>Micrococcaceae</taxon>
        <taxon>Rothia</taxon>
    </lineage>
</organism>
<evidence type="ECO:0000256" key="7">
    <source>
        <dbReference type="ARBA" id="ARBA00044770"/>
    </source>
</evidence>
<dbReference type="PROSITE" id="PS00428">
    <property type="entry name" value="FTSW_RODA_SPOVE"/>
    <property type="match status" value="1"/>
</dbReference>
<evidence type="ECO:0000256" key="8">
    <source>
        <dbReference type="ARBA" id="ARBA00049902"/>
    </source>
</evidence>
<gene>
    <name evidence="11" type="ORF">I6G21_03440</name>
</gene>
<feature type="transmembrane region" description="Helical" evidence="10">
    <location>
        <begin position="182"/>
        <end position="203"/>
    </location>
</feature>
<accession>A0A7T3FAL6</accession>
<dbReference type="PANTHER" id="PTHR30474:SF3">
    <property type="entry name" value="PEPTIDOGLYCAN GLYCOSYLTRANSFERASE RODA"/>
    <property type="match status" value="1"/>
</dbReference>
<reference evidence="11 12" key="1">
    <citation type="submission" date="2020-12" db="EMBL/GenBank/DDBJ databases">
        <title>FDA dAtabase for Regulatory Grade micrObial Sequences (FDA-ARGOS): Supporting development and validation of Infectious Disease Dx tests.</title>
        <authorList>
            <person name="Sproer C."/>
            <person name="Gronow S."/>
            <person name="Severitt S."/>
            <person name="Schroder I."/>
            <person name="Tallon L."/>
            <person name="Sadzewicz L."/>
            <person name="Zhao X."/>
            <person name="Boylan J."/>
            <person name="Ott S."/>
            <person name="Bowen H."/>
            <person name="Vavikolanu K."/>
            <person name="Mehta A."/>
            <person name="Aluvathingal J."/>
            <person name="Nadendla S."/>
            <person name="Lowell S."/>
            <person name="Myers T."/>
            <person name="Yan Y."/>
            <person name="Sichtig H."/>
        </authorList>
    </citation>
    <scope>NUCLEOTIDE SEQUENCE [LARGE SCALE GENOMIC DNA]</scope>
    <source>
        <strain evidence="11 12">FDAARGOS_864</strain>
    </source>
</reference>
<dbReference type="GO" id="GO:0008360">
    <property type="term" value="P:regulation of cell shape"/>
    <property type="evidence" value="ECO:0007669"/>
    <property type="project" value="UniProtKB-KW"/>
</dbReference>
<evidence type="ECO:0000256" key="4">
    <source>
        <dbReference type="ARBA" id="ARBA00022960"/>
    </source>
</evidence>
<feature type="transmembrane region" description="Helical" evidence="10">
    <location>
        <begin position="119"/>
        <end position="137"/>
    </location>
</feature>